<feature type="domain" description="BD-FAE-like" evidence="3">
    <location>
        <begin position="62"/>
        <end position="248"/>
    </location>
</feature>
<evidence type="ECO:0000256" key="1">
    <source>
        <dbReference type="ARBA" id="ARBA00022801"/>
    </source>
</evidence>
<accession>A0ABZ0I9R1</accession>
<dbReference type="PANTHER" id="PTHR48081">
    <property type="entry name" value="AB HYDROLASE SUPERFAMILY PROTEIN C4A8.06C"/>
    <property type="match status" value="1"/>
</dbReference>
<reference evidence="4 5" key="1">
    <citation type="submission" date="2023-10" db="EMBL/GenBank/DDBJ databases">
        <title>Two novel species belonging to the OM43/NOR5 clade.</title>
        <authorList>
            <person name="Park M."/>
        </authorList>
    </citation>
    <scope>NUCLEOTIDE SEQUENCE [LARGE SCALE GENOMIC DNA]</scope>
    <source>
        <strain evidence="4 5">IMCC45268</strain>
    </source>
</reference>
<dbReference type="SUPFAM" id="SSF53474">
    <property type="entry name" value="alpha/beta-Hydrolases"/>
    <property type="match status" value="1"/>
</dbReference>
<evidence type="ECO:0000313" key="4">
    <source>
        <dbReference type="EMBL" id="WOJ95519.1"/>
    </source>
</evidence>
<proteinExistence type="predicted"/>
<keyword evidence="1 4" id="KW-0378">Hydrolase</keyword>
<dbReference type="GO" id="GO:0016787">
    <property type="term" value="F:hydrolase activity"/>
    <property type="evidence" value="ECO:0007669"/>
    <property type="project" value="UniProtKB-KW"/>
</dbReference>
<dbReference type="InterPro" id="IPR029058">
    <property type="entry name" value="AB_hydrolase_fold"/>
</dbReference>
<keyword evidence="5" id="KW-1185">Reference proteome</keyword>
<evidence type="ECO:0000313" key="5">
    <source>
        <dbReference type="Proteomes" id="UP001626549"/>
    </source>
</evidence>
<dbReference type="Gene3D" id="3.40.50.1820">
    <property type="entry name" value="alpha/beta hydrolase"/>
    <property type="match status" value="1"/>
</dbReference>
<protein>
    <submittedName>
        <fullName evidence="4">Alpha/beta hydrolase</fullName>
        <ecNumber evidence="4">3.-.-.-</ecNumber>
    </submittedName>
</protein>
<dbReference type="RefSeq" id="WP_407326217.1">
    <property type="nucleotide sequence ID" value="NZ_CP136865.1"/>
</dbReference>
<name>A0ABZ0I9R1_9GAMM</name>
<organism evidence="4 5">
    <name type="scientific">Congregibacter brevis</name>
    <dbReference type="NCBI Taxonomy" id="3081201"/>
    <lineage>
        <taxon>Bacteria</taxon>
        <taxon>Pseudomonadati</taxon>
        <taxon>Pseudomonadota</taxon>
        <taxon>Gammaproteobacteria</taxon>
        <taxon>Cellvibrionales</taxon>
        <taxon>Halieaceae</taxon>
        <taxon>Congregibacter</taxon>
    </lineage>
</organism>
<dbReference type="PANTHER" id="PTHR48081:SF33">
    <property type="entry name" value="KYNURENINE FORMAMIDASE"/>
    <property type="match status" value="1"/>
</dbReference>
<feature type="chain" id="PRO_5046448842" evidence="2">
    <location>
        <begin position="23"/>
        <end position="294"/>
    </location>
</feature>
<sequence length="294" mass="31313">MKNTLGLTLLLGLALWRFEAAAAEVDMPVSFSAVLELKARKPDFDIRYGSAPSQTATLWMPPLRAEGPVPVIFLVHGGCWLSDYSAEHIYPLAARLAADGYAVWVPEYRRVGEKGGGWPGSAVDMALALDALADIENPRLALSRTVVMGHSAGGHLGLWLAARDPDLLKPPVRIAAAIGLAAITDLKSYSQGGNSCQAVTEPFMGTSAAATPHAYAEASPALLSTRVPVRLLRGAEDGIVGPEQMTAMTRASTMELPGAGHFDWVHPDTDAYNLILDAIFDVLSVSIQPPRPRP</sequence>
<feature type="signal peptide" evidence="2">
    <location>
        <begin position="1"/>
        <end position="22"/>
    </location>
</feature>
<dbReference type="EMBL" id="CP136865">
    <property type="protein sequence ID" value="WOJ95519.1"/>
    <property type="molecule type" value="Genomic_DNA"/>
</dbReference>
<dbReference type="EC" id="3.-.-.-" evidence="4"/>
<evidence type="ECO:0000259" key="3">
    <source>
        <dbReference type="Pfam" id="PF20434"/>
    </source>
</evidence>
<keyword evidence="2" id="KW-0732">Signal</keyword>
<dbReference type="InterPro" id="IPR049492">
    <property type="entry name" value="BD-FAE-like_dom"/>
</dbReference>
<dbReference type="InterPro" id="IPR050300">
    <property type="entry name" value="GDXG_lipolytic_enzyme"/>
</dbReference>
<dbReference type="Pfam" id="PF20434">
    <property type="entry name" value="BD-FAE"/>
    <property type="match status" value="1"/>
</dbReference>
<evidence type="ECO:0000256" key="2">
    <source>
        <dbReference type="SAM" id="SignalP"/>
    </source>
</evidence>
<dbReference type="Proteomes" id="UP001626549">
    <property type="component" value="Chromosome"/>
</dbReference>
<gene>
    <name evidence="4" type="ORF">R0137_09650</name>
</gene>